<evidence type="ECO:0000256" key="6">
    <source>
        <dbReference type="SAM" id="Phobius"/>
    </source>
</evidence>
<evidence type="ECO:0000256" key="2">
    <source>
        <dbReference type="ARBA" id="ARBA00022692"/>
    </source>
</evidence>
<dbReference type="Proteomes" id="UP000030700">
    <property type="component" value="Unassembled WGS sequence"/>
</dbReference>
<proteinExistence type="predicted"/>
<accession>A0A081BS45</accession>
<feature type="transmembrane region" description="Helical" evidence="6">
    <location>
        <begin position="49"/>
        <end position="67"/>
    </location>
</feature>
<feature type="domain" description="ResB-like" evidence="7">
    <location>
        <begin position="445"/>
        <end position="542"/>
    </location>
</feature>
<evidence type="ECO:0000256" key="4">
    <source>
        <dbReference type="ARBA" id="ARBA00022989"/>
    </source>
</evidence>
<dbReference type="STRING" id="1499966.U14_05505"/>
<organism evidence="8">
    <name type="scientific">Candidatus Moduliflexus flocculans</name>
    <dbReference type="NCBI Taxonomy" id="1499966"/>
    <lineage>
        <taxon>Bacteria</taxon>
        <taxon>Candidatus Moduliflexota</taxon>
        <taxon>Candidatus Moduliflexia</taxon>
        <taxon>Candidatus Moduliflexales</taxon>
        <taxon>Candidatus Moduliflexaceae</taxon>
    </lineage>
</organism>
<evidence type="ECO:0000313" key="8">
    <source>
        <dbReference type="EMBL" id="GAK54226.1"/>
    </source>
</evidence>
<dbReference type="PANTHER" id="PTHR31566">
    <property type="entry name" value="CYTOCHROME C BIOGENESIS PROTEIN CCS1, CHLOROPLASTIC"/>
    <property type="match status" value="1"/>
</dbReference>
<evidence type="ECO:0000256" key="5">
    <source>
        <dbReference type="ARBA" id="ARBA00023136"/>
    </source>
</evidence>
<name>A0A081BS45_9BACT</name>
<evidence type="ECO:0000256" key="3">
    <source>
        <dbReference type="ARBA" id="ARBA00022748"/>
    </source>
</evidence>
<evidence type="ECO:0000256" key="1">
    <source>
        <dbReference type="ARBA" id="ARBA00004141"/>
    </source>
</evidence>
<evidence type="ECO:0000259" key="7">
    <source>
        <dbReference type="Pfam" id="PF05140"/>
    </source>
</evidence>
<sequence>MGGIIARLGSLKPAVILLTAWAVSMVLASLHEAGHGTEAAIRDFYGSTWFAALMAAVGVNVLSAIVVRWPPRRSQAGFVIAHVSVLIVLVGALVTRLWAVHGNLWLQPGETRADFDSERWALTLSGEVAREAVRIPIGSDGPAQLRGESSGSQGRLSLEIEQYASDTVDEGERVIADAESKQAAVKLQFSRDGREHKAWLLSGQPNRLGNLVVRFGRVTDAQRLAQLLQPASRPGAPDQGKVVVELGGQSHIVEISTATGRTVPVGGTGYQLSVRRYLPHATVVGREIRTASSRPVNPMVEFEVIGPEGRRHMHRLFARFPDRDFASMHGAATSATRSAGDPSAATTPSLKLRYIDATLATAEDNILDVLLGSDGRLHFRFADDGGGVTTAPAEFGKPVTTPWDSTQVAVLDMLPHARSERALKPITPRQKDRVPAVFVRVGTPSAAHRMWIRRGESFDVRVGRADLRVGYMPTRIDLGFSIKLLEPLITYYPGTDSPRTYQSRVLVEDSESRSRMEKTISMNAPLKYGGYRFYQSNYQFDGEGKPVASMLSVARDRGEAIVYLGYAGLMVGLVTSLVQRMRRTGSRSAGGTP</sequence>
<keyword evidence="3" id="KW-0201">Cytochrome c-type biogenesis</keyword>
<dbReference type="GO" id="GO:0016020">
    <property type="term" value="C:membrane"/>
    <property type="evidence" value="ECO:0007669"/>
    <property type="project" value="UniProtKB-SubCell"/>
</dbReference>
<dbReference type="AlphaFoldDB" id="A0A081BS45"/>
<dbReference type="HOGENOM" id="CLU_452560_0_0_0"/>
<dbReference type="GO" id="GO:0017004">
    <property type="term" value="P:cytochrome complex assembly"/>
    <property type="evidence" value="ECO:0007669"/>
    <property type="project" value="UniProtKB-KW"/>
</dbReference>
<keyword evidence="5 6" id="KW-0472">Membrane</keyword>
<keyword evidence="4 6" id="KW-1133">Transmembrane helix</keyword>
<reference evidence="8" key="1">
    <citation type="journal article" date="2015" name="PeerJ">
        <title>First genomic representation of candidate bacterial phylum KSB3 points to enhanced environmental sensing as a trigger of wastewater bulking.</title>
        <authorList>
            <person name="Sekiguchi Y."/>
            <person name="Ohashi A."/>
            <person name="Parks D.H."/>
            <person name="Yamauchi T."/>
            <person name="Tyson G.W."/>
            <person name="Hugenholtz P."/>
        </authorList>
    </citation>
    <scope>NUCLEOTIDE SEQUENCE [LARGE SCALE GENOMIC DNA]</scope>
</reference>
<protein>
    <submittedName>
        <fullName evidence="8">Cytochrome c biogenesis protein, CcmF/CycK/CcsA family</fullName>
    </submittedName>
</protein>
<keyword evidence="2 6" id="KW-0812">Transmembrane</keyword>
<dbReference type="EMBL" id="DF820461">
    <property type="protein sequence ID" value="GAK54226.1"/>
    <property type="molecule type" value="Genomic_DNA"/>
</dbReference>
<evidence type="ECO:0000313" key="9">
    <source>
        <dbReference type="Proteomes" id="UP000030700"/>
    </source>
</evidence>
<dbReference type="InterPro" id="IPR007816">
    <property type="entry name" value="ResB-like_domain"/>
</dbReference>
<dbReference type="Pfam" id="PF05140">
    <property type="entry name" value="ResB"/>
    <property type="match status" value="1"/>
</dbReference>
<gene>
    <name evidence="8" type="ORF">U14_05505</name>
</gene>
<dbReference type="InterPro" id="IPR023494">
    <property type="entry name" value="Cyt_c_bgen_Ccs1/CcsB/ResB"/>
</dbReference>
<keyword evidence="9" id="KW-1185">Reference proteome</keyword>
<comment type="subcellular location">
    <subcellularLocation>
        <location evidence="1">Membrane</location>
        <topology evidence="1">Multi-pass membrane protein</topology>
    </subcellularLocation>
</comment>
<feature type="transmembrane region" description="Helical" evidence="6">
    <location>
        <begin position="560"/>
        <end position="578"/>
    </location>
</feature>
<feature type="transmembrane region" description="Helical" evidence="6">
    <location>
        <begin position="79"/>
        <end position="99"/>
    </location>
</feature>